<keyword evidence="9" id="KW-1185">Reference proteome</keyword>
<dbReference type="InterPro" id="IPR004089">
    <property type="entry name" value="MCPsignal_dom"/>
</dbReference>
<accession>A0A437QAN9</accession>
<comment type="caution">
    <text evidence="8">The sequence shown here is derived from an EMBL/GenBank/DDBJ whole genome shotgun (WGS) entry which is preliminary data.</text>
</comment>
<sequence length="656" mass="71742">MKISQKILASFAILTLTILIVGIGGIVGIGDINKQLRVVTDDSVPKLMDSYQQIVRINQANQALLKLLNNPLDKFDEYAESFNGHYTAFEEQVATLKSGQPADSKLATTLEQVQAEGSAYQAKATDIQALYKTVNKTRAEVITETQMFQSQIDSLSNWGQRYLSNDPPELPMIEIRKIMRTANKLRLSIRGYQRTRDIERLVSSAEKNRDLLTEQFNNFKQIESDGARIEGIIVGIQASIHREIGLMGAYIKLDQAQKQLQATLNQAETHLTSTATMLDSVLQMTLADTQAARASAKSTIDTSRMLIIGLCIAAIVLAVIVGIAVLNTIRRPLSAIQKSLEEVRDGNLTTRFDDHRNDEFGQLAQSLNLVVNSLQEILNRIVNNTQQLASVAESNASTSQETTSAMAEQSRQLELTAAAATEMESTVSDVSQHSDSTLQAVQNCESLSFDVVGKMGQTRESITSQSSAIEGAVHASTELENDSKKIDTILETINTIAEQTNLLALNAAIEAARAGDHGRGFAVVADEVRQLASRTQNSTEEIQNMVSSMQSRIRSVADNMRNSHDQATACVEYAQSSSDALETMQEAISSIRDMNTHIAEAAAQQNSAVREVNQTLVGISEVATETSMGAERAAQSSSTLLSIVQEQRQLISRFRI</sequence>
<dbReference type="PANTHER" id="PTHR32089">
    <property type="entry name" value="METHYL-ACCEPTING CHEMOTAXIS PROTEIN MCPB"/>
    <property type="match status" value="1"/>
</dbReference>
<dbReference type="Pfam" id="PF00672">
    <property type="entry name" value="HAMP"/>
    <property type="match status" value="1"/>
</dbReference>
<feature type="transmembrane region" description="Helical" evidence="5">
    <location>
        <begin position="305"/>
        <end position="329"/>
    </location>
</feature>
<dbReference type="InterPro" id="IPR024478">
    <property type="entry name" value="HlyB_4HB_MCP"/>
</dbReference>
<dbReference type="RefSeq" id="WP_127693327.1">
    <property type="nucleotide sequence ID" value="NZ_SACQ01000002.1"/>
</dbReference>
<feature type="transmembrane region" description="Helical" evidence="5">
    <location>
        <begin position="7"/>
        <end position="29"/>
    </location>
</feature>
<dbReference type="SUPFAM" id="SSF58104">
    <property type="entry name" value="Methyl-accepting chemotaxis protein (MCP) signaling domain"/>
    <property type="match status" value="1"/>
</dbReference>
<dbReference type="CDD" id="cd06225">
    <property type="entry name" value="HAMP"/>
    <property type="match status" value="1"/>
</dbReference>
<feature type="domain" description="Methyl-accepting transducer" evidence="6">
    <location>
        <begin position="384"/>
        <end position="620"/>
    </location>
</feature>
<dbReference type="EMBL" id="SACQ01000002">
    <property type="protein sequence ID" value="RVU31469.1"/>
    <property type="molecule type" value="Genomic_DNA"/>
</dbReference>
<proteinExistence type="inferred from homology"/>
<dbReference type="GO" id="GO:0006935">
    <property type="term" value="P:chemotaxis"/>
    <property type="evidence" value="ECO:0007669"/>
    <property type="project" value="UniProtKB-ARBA"/>
</dbReference>
<keyword evidence="5" id="KW-0472">Membrane</keyword>
<dbReference type="SMART" id="SM00283">
    <property type="entry name" value="MA"/>
    <property type="match status" value="1"/>
</dbReference>
<dbReference type="AlphaFoldDB" id="A0A437QAN9"/>
<dbReference type="Gene3D" id="1.10.287.950">
    <property type="entry name" value="Methyl-accepting chemotaxis protein"/>
    <property type="match status" value="1"/>
</dbReference>
<dbReference type="PROSITE" id="PS50111">
    <property type="entry name" value="CHEMOTAXIS_TRANSDUC_2"/>
    <property type="match status" value="1"/>
</dbReference>
<dbReference type="FunFam" id="1.10.287.950:FF:000001">
    <property type="entry name" value="Methyl-accepting chemotaxis sensory transducer"/>
    <property type="match status" value="1"/>
</dbReference>
<evidence type="ECO:0000256" key="3">
    <source>
        <dbReference type="ARBA" id="ARBA00029447"/>
    </source>
</evidence>
<name>A0A437QAN9_9GAMM</name>
<reference evidence="8 9" key="1">
    <citation type="submission" date="2019-01" db="EMBL/GenBank/DDBJ databases">
        <authorList>
            <person name="Chen W.-M."/>
        </authorList>
    </citation>
    <scope>NUCLEOTIDE SEQUENCE [LARGE SCALE GENOMIC DNA]</scope>
    <source>
        <strain evidence="8 9">HPM-16</strain>
    </source>
</reference>
<keyword evidence="5" id="KW-0812">Transmembrane</keyword>
<gene>
    <name evidence="8" type="ORF">EOE65_05665</name>
</gene>
<evidence type="ECO:0000256" key="1">
    <source>
        <dbReference type="ARBA" id="ARBA00004370"/>
    </source>
</evidence>
<dbReference type="PANTHER" id="PTHR32089:SF70">
    <property type="entry name" value="ENERGY TAXIS MODULATING METHYL ACCEPTING SENSORY TRANSDUCER"/>
    <property type="match status" value="1"/>
</dbReference>
<dbReference type="InterPro" id="IPR003660">
    <property type="entry name" value="HAMP_dom"/>
</dbReference>
<organism evidence="8 9">
    <name type="scientific">Neptunomonas marina</name>
    <dbReference type="NCBI Taxonomy" id="1815562"/>
    <lineage>
        <taxon>Bacteria</taxon>
        <taxon>Pseudomonadati</taxon>
        <taxon>Pseudomonadota</taxon>
        <taxon>Gammaproteobacteria</taxon>
        <taxon>Oceanospirillales</taxon>
        <taxon>Oceanospirillaceae</taxon>
        <taxon>Neptunomonas</taxon>
    </lineage>
</organism>
<keyword evidence="2 4" id="KW-0807">Transducer</keyword>
<dbReference type="SMART" id="SM00304">
    <property type="entry name" value="HAMP"/>
    <property type="match status" value="1"/>
</dbReference>
<dbReference type="Proteomes" id="UP000282818">
    <property type="component" value="Unassembled WGS sequence"/>
</dbReference>
<keyword evidence="5" id="KW-1133">Transmembrane helix</keyword>
<dbReference type="PROSITE" id="PS50885">
    <property type="entry name" value="HAMP"/>
    <property type="match status" value="1"/>
</dbReference>
<protein>
    <submittedName>
        <fullName evidence="8">Methyl-accepting chemotaxis protein</fullName>
    </submittedName>
</protein>
<evidence type="ECO:0000313" key="8">
    <source>
        <dbReference type="EMBL" id="RVU31469.1"/>
    </source>
</evidence>
<evidence type="ECO:0000256" key="5">
    <source>
        <dbReference type="SAM" id="Phobius"/>
    </source>
</evidence>
<dbReference type="Pfam" id="PF00015">
    <property type="entry name" value="MCPsignal"/>
    <property type="match status" value="1"/>
</dbReference>
<dbReference type="GO" id="GO:0016020">
    <property type="term" value="C:membrane"/>
    <property type="evidence" value="ECO:0007669"/>
    <property type="project" value="UniProtKB-SubCell"/>
</dbReference>
<evidence type="ECO:0000259" key="7">
    <source>
        <dbReference type="PROSITE" id="PS50885"/>
    </source>
</evidence>
<evidence type="ECO:0000256" key="4">
    <source>
        <dbReference type="PROSITE-ProRule" id="PRU00284"/>
    </source>
</evidence>
<comment type="subcellular location">
    <subcellularLocation>
        <location evidence="1">Membrane</location>
    </subcellularLocation>
</comment>
<dbReference type="GO" id="GO:0007165">
    <property type="term" value="P:signal transduction"/>
    <property type="evidence" value="ECO:0007669"/>
    <property type="project" value="UniProtKB-KW"/>
</dbReference>
<evidence type="ECO:0000256" key="2">
    <source>
        <dbReference type="ARBA" id="ARBA00023224"/>
    </source>
</evidence>
<evidence type="ECO:0000259" key="6">
    <source>
        <dbReference type="PROSITE" id="PS50111"/>
    </source>
</evidence>
<comment type="similarity">
    <text evidence="3">Belongs to the methyl-accepting chemotaxis (MCP) protein family.</text>
</comment>
<feature type="domain" description="HAMP" evidence="7">
    <location>
        <begin position="327"/>
        <end position="379"/>
    </location>
</feature>
<evidence type="ECO:0000313" key="9">
    <source>
        <dbReference type="Proteomes" id="UP000282818"/>
    </source>
</evidence>
<dbReference type="Pfam" id="PF12729">
    <property type="entry name" value="4HB_MCP_1"/>
    <property type="match status" value="1"/>
</dbReference>